<feature type="DNA-binding region" description="H-T-H motif" evidence="2">
    <location>
        <begin position="10"/>
        <end position="29"/>
    </location>
</feature>
<comment type="caution">
    <text evidence="4">The sequence shown here is derived from an EMBL/GenBank/DDBJ whole genome shotgun (WGS) entry which is preliminary data.</text>
</comment>
<evidence type="ECO:0000313" key="5">
    <source>
        <dbReference type="Proteomes" id="UP000235015"/>
    </source>
</evidence>
<organism evidence="4 5">
    <name type="scientific">Sedimenticola selenatireducens</name>
    <dbReference type="NCBI Taxonomy" id="191960"/>
    <lineage>
        <taxon>Bacteria</taxon>
        <taxon>Pseudomonadati</taxon>
        <taxon>Pseudomonadota</taxon>
        <taxon>Gammaproteobacteria</taxon>
        <taxon>Chromatiales</taxon>
        <taxon>Sedimenticolaceae</taxon>
        <taxon>Sedimenticola</taxon>
    </lineage>
</organism>
<dbReference type="GO" id="GO:0003677">
    <property type="term" value="F:DNA binding"/>
    <property type="evidence" value="ECO:0007669"/>
    <property type="project" value="UniProtKB-UniRule"/>
</dbReference>
<protein>
    <submittedName>
        <fullName evidence="4">TetR/AcrR family transcriptional regulator</fullName>
    </submittedName>
</protein>
<dbReference type="InterPro" id="IPR050624">
    <property type="entry name" value="HTH-type_Tx_Regulator"/>
</dbReference>
<dbReference type="PROSITE" id="PS50977">
    <property type="entry name" value="HTH_TETR_2"/>
    <property type="match status" value="1"/>
</dbReference>
<evidence type="ECO:0000256" key="1">
    <source>
        <dbReference type="ARBA" id="ARBA00023125"/>
    </source>
</evidence>
<name>A0A2N6CWG1_9GAMM</name>
<gene>
    <name evidence="4" type="ORF">C0630_10415</name>
</gene>
<proteinExistence type="predicted"/>
<dbReference type="Proteomes" id="UP000235015">
    <property type="component" value="Unassembled WGS sequence"/>
</dbReference>
<dbReference type="InterPro" id="IPR001647">
    <property type="entry name" value="HTH_TetR"/>
</dbReference>
<sequence>MSKKGIDAATMQEIADAADLGAGTIYSYFRSKEDLAIAVIESLMSNLAVRIEQVTNTFNDPARVYAYGIRTVLNTACQDERWKQLLYRSEVISKAIYSCFGPFAIRDLDNASKAGRFQIANTDLNWRLTSYAIVGVAIAITSGELPQDSIDQAVIRFLCMAGLEEQQAMELANLPCPPLAPE</sequence>
<dbReference type="STRING" id="1111735.GCA_000428045_01759"/>
<dbReference type="Pfam" id="PF21306">
    <property type="entry name" value="TetR_C_40"/>
    <property type="match status" value="1"/>
</dbReference>
<evidence type="ECO:0000259" key="3">
    <source>
        <dbReference type="PROSITE" id="PS50977"/>
    </source>
</evidence>
<dbReference type="AlphaFoldDB" id="A0A2N6CWG1"/>
<accession>A0A2N6CWG1</accession>
<dbReference type="EMBL" id="PKUN01000014">
    <property type="protein sequence ID" value="PLX61568.1"/>
    <property type="molecule type" value="Genomic_DNA"/>
</dbReference>
<dbReference type="SUPFAM" id="SSF46689">
    <property type="entry name" value="Homeodomain-like"/>
    <property type="match status" value="1"/>
</dbReference>
<dbReference type="PANTHER" id="PTHR43479">
    <property type="entry name" value="ACREF/ENVCD OPERON REPRESSOR-RELATED"/>
    <property type="match status" value="1"/>
</dbReference>
<dbReference type="PROSITE" id="PS01081">
    <property type="entry name" value="HTH_TETR_1"/>
    <property type="match status" value="1"/>
</dbReference>
<dbReference type="Pfam" id="PF00440">
    <property type="entry name" value="TetR_N"/>
    <property type="match status" value="1"/>
</dbReference>
<dbReference type="Gene3D" id="1.10.357.10">
    <property type="entry name" value="Tetracycline Repressor, domain 2"/>
    <property type="match status" value="1"/>
</dbReference>
<reference evidence="4 5" key="1">
    <citation type="submission" date="2017-11" db="EMBL/GenBank/DDBJ databases">
        <title>Genome-resolved metagenomics identifies genetic mobility, metabolic interactions, and unexpected diversity in perchlorate-reducing communities.</title>
        <authorList>
            <person name="Barnum T.P."/>
            <person name="Figueroa I.A."/>
            <person name="Carlstrom C.I."/>
            <person name="Lucas L.N."/>
            <person name="Engelbrektson A.L."/>
            <person name="Coates J.D."/>
        </authorList>
    </citation>
    <scope>NUCLEOTIDE SEQUENCE [LARGE SCALE GENOMIC DNA]</scope>
    <source>
        <strain evidence="4">BM301</strain>
    </source>
</reference>
<dbReference type="PANTHER" id="PTHR43479:SF11">
    <property type="entry name" value="ACREF_ENVCD OPERON REPRESSOR-RELATED"/>
    <property type="match status" value="1"/>
</dbReference>
<evidence type="ECO:0000256" key="2">
    <source>
        <dbReference type="PROSITE-ProRule" id="PRU00335"/>
    </source>
</evidence>
<dbReference type="InterPro" id="IPR023772">
    <property type="entry name" value="DNA-bd_HTH_TetR-type_CS"/>
</dbReference>
<evidence type="ECO:0000313" key="4">
    <source>
        <dbReference type="EMBL" id="PLX61568.1"/>
    </source>
</evidence>
<keyword evidence="1 2" id="KW-0238">DNA-binding</keyword>
<dbReference type="InterPro" id="IPR049513">
    <property type="entry name" value="TetR_C_40"/>
</dbReference>
<dbReference type="InterPro" id="IPR009057">
    <property type="entry name" value="Homeodomain-like_sf"/>
</dbReference>
<feature type="domain" description="HTH tetR-type" evidence="3">
    <location>
        <begin position="1"/>
        <end position="47"/>
    </location>
</feature>